<proteinExistence type="predicted"/>
<dbReference type="EMBL" id="JAOPHQ010005725">
    <property type="protein sequence ID" value="KAK0134209.1"/>
    <property type="molecule type" value="Genomic_DNA"/>
</dbReference>
<comment type="caution">
    <text evidence="1">The sequence shown here is derived from an EMBL/GenBank/DDBJ whole genome shotgun (WGS) entry which is preliminary data.</text>
</comment>
<dbReference type="AlphaFoldDB" id="A0AA47M628"/>
<dbReference type="Proteomes" id="UP001174136">
    <property type="component" value="Unassembled WGS sequence"/>
</dbReference>
<dbReference type="GO" id="GO:0004842">
    <property type="term" value="F:ubiquitin-protein transferase activity"/>
    <property type="evidence" value="ECO:0007669"/>
    <property type="project" value="InterPro"/>
</dbReference>
<reference evidence="1" key="1">
    <citation type="journal article" date="2023" name="Front. Mar. Sci.">
        <title>A new Merluccius polli reference genome to investigate the effects of global change in West African waters.</title>
        <authorList>
            <person name="Mateo J.L."/>
            <person name="Blanco-Fernandez C."/>
            <person name="Garcia-Vazquez E."/>
            <person name="Machado-Schiaffino G."/>
        </authorList>
    </citation>
    <scope>NUCLEOTIDE SEQUENCE</scope>
    <source>
        <strain evidence="1">C29</strain>
        <tissue evidence="1">Fin</tissue>
    </source>
</reference>
<name>A0AA47M628_MERPO</name>
<gene>
    <name evidence="1" type="ORF">N1851_030221</name>
</gene>
<keyword evidence="2" id="KW-1185">Reference proteome</keyword>
<dbReference type="InterPro" id="IPR035983">
    <property type="entry name" value="Hect_E3_ubiquitin_ligase"/>
</dbReference>
<dbReference type="SUPFAM" id="SSF56204">
    <property type="entry name" value="Hect, E3 ligase catalytic domain"/>
    <property type="match status" value="1"/>
</dbReference>
<organism evidence="1 2">
    <name type="scientific">Merluccius polli</name>
    <name type="common">Benguela hake</name>
    <name type="synonym">Merluccius cadenati</name>
    <dbReference type="NCBI Taxonomy" id="89951"/>
    <lineage>
        <taxon>Eukaryota</taxon>
        <taxon>Metazoa</taxon>
        <taxon>Chordata</taxon>
        <taxon>Craniata</taxon>
        <taxon>Vertebrata</taxon>
        <taxon>Euteleostomi</taxon>
        <taxon>Actinopterygii</taxon>
        <taxon>Neopterygii</taxon>
        <taxon>Teleostei</taxon>
        <taxon>Neoteleostei</taxon>
        <taxon>Acanthomorphata</taxon>
        <taxon>Zeiogadaria</taxon>
        <taxon>Gadariae</taxon>
        <taxon>Gadiformes</taxon>
        <taxon>Gadoidei</taxon>
        <taxon>Merlucciidae</taxon>
        <taxon>Merluccius</taxon>
    </lineage>
</organism>
<accession>A0AA47M628</accession>
<evidence type="ECO:0000313" key="1">
    <source>
        <dbReference type="EMBL" id="KAK0134209.1"/>
    </source>
</evidence>
<evidence type="ECO:0000313" key="2">
    <source>
        <dbReference type="Proteomes" id="UP001174136"/>
    </source>
</evidence>
<protein>
    <recommendedName>
        <fullName evidence="3">HECT domain-containing protein</fullName>
    </recommendedName>
</protein>
<evidence type="ECO:0008006" key="3">
    <source>
        <dbReference type="Google" id="ProtNLM"/>
    </source>
</evidence>
<sequence length="630" mass="72044">MSDQDLSKYIPHYGDRLAAVAFCRNSYNPTPGTSRRSQLLERIRANVCAPDSKAVKRAENLEKLKGNKHAKRKVRRVEIGWMNVREKDNDFKQVRTVKGGGTRHVSVDRYTTVREIQEMAESLFFPNGLYKSLKLEDHVRGIRDFSQNKIDQDCTVEDLYEKNKVKMLRLYLYTKRHTQDQGNSTDTHQLTTSEVTGNVAQNFNQVQASEPEVMLSAHTRDEGNEQGIYVVETEDQGNLETQFTRIEQGQEDQGAGVTFVIPEAQDVEMLRNTSTDGEVTVGASLSDSFEMDDTLPWEGSKPKVIIVVRRGNCLADLLAAFIDPNITNKDVYIKRKLPNGKLEDGEGSGVFRDCLSEFWGEFYSKCTLGTDVKTPYLRHEYQVQEWQAIARILVTGWTTVRYFPLLLPLPFLEEALYGTSYSSVTDSFLQYVSKEERKILELALESFESVDKDDLMDVLDAHDCHYLASGDTIAGLVSQLGHKTLVQTPMFVIECWKPILKTLADTLYPQRLVEIMNERVPTPKRVKELLKFPEQMTALQNTVARHLKRYIGESDNIMLRSFLRFCTGAGILFGHHITVQFIETSEFQCRPQAHTCGCYLMLPINYQNYPDLRNDFDLVLRSSIWVMDII</sequence>